<proteinExistence type="predicted"/>
<organism evidence="1 2">
    <name type="scientific">Trinickia soli</name>
    <dbReference type="NCBI Taxonomy" id="380675"/>
    <lineage>
        <taxon>Bacteria</taxon>
        <taxon>Pseudomonadati</taxon>
        <taxon>Pseudomonadota</taxon>
        <taxon>Betaproteobacteria</taxon>
        <taxon>Burkholderiales</taxon>
        <taxon>Burkholderiaceae</taxon>
        <taxon>Trinickia</taxon>
    </lineage>
</organism>
<dbReference type="Proteomes" id="UP000235347">
    <property type="component" value="Unassembled WGS sequence"/>
</dbReference>
<sequence length="147" mass="16108">MSAQDQPSQEEETLCNNGEDVYFSCPLENRKTVSVCAKGNTAPDQGYVQYRYGTKDNAFAFPNMSTPPVSTVKITDVSEGSIRGLHLKFSNGPYTYVVSSVSPGGIYVSKKGKIVFDKECQASRYKSFSNKVFDGINDAPVSKVDIH</sequence>
<evidence type="ECO:0000313" key="1">
    <source>
        <dbReference type="EMBL" id="PMS23358.1"/>
    </source>
</evidence>
<evidence type="ECO:0000313" key="2">
    <source>
        <dbReference type="Proteomes" id="UP000235347"/>
    </source>
</evidence>
<name>A0A2N7W1R9_9BURK</name>
<dbReference type="EMBL" id="PNYB01000012">
    <property type="protein sequence ID" value="PMS23358.1"/>
    <property type="molecule type" value="Genomic_DNA"/>
</dbReference>
<reference evidence="1 2" key="1">
    <citation type="submission" date="2018-01" db="EMBL/GenBank/DDBJ databases">
        <title>Whole genome analyses suggest that Burkholderia sensu lato contains two further novel genera in the rhizoxinica-symbiotica group Mycetohabitans gen. nov., and Trinickia gen. nov.: implications for the evolution of diazotrophy and nodulation in the Burkholderiaceae.</title>
        <authorList>
            <person name="Estrada-de los Santos P."/>
            <person name="Palmer M."/>
            <person name="Chavez-Ramirez B."/>
            <person name="Beukes C."/>
            <person name="Steenkamp E.T."/>
            <person name="Hirsch A.M."/>
            <person name="Manyaka P."/>
            <person name="Maluk M."/>
            <person name="Lafos M."/>
            <person name="Crook M."/>
            <person name="Gross E."/>
            <person name="Simon M.F."/>
            <person name="Bueno dos Reis Junior F."/>
            <person name="Poole P.S."/>
            <person name="Venter S.N."/>
            <person name="James E.K."/>
        </authorList>
    </citation>
    <scope>NUCLEOTIDE SEQUENCE [LARGE SCALE GENOMIC DNA]</scope>
    <source>
        <strain evidence="1 2">GP25-8</strain>
    </source>
</reference>
<gene>
    <name evidence="1" type="ORF">C0Z19_15170</name>
</gene>
<protein>
    <submittedName>
        <fullName evidence="1">Uncharacterized protein</fullName>
    </submittedName>
</protein>
<dbReference type="AlphaFoldDB" id="A0A2N7W1R9"/>
<keyword evidence="2" id="KW-1185">Reference proteome</keyword>
<accession>A0A2N7W1R9</accession>
<comment type="caution">
    <text evidence="1">The sequence shown here is derived from an EMBL/GenBank/DDBJ whole genome shotgun (WGS) entry which is preliminary data.</text>
</comment>